<evidence type="ECO:0000256" key="4">
    <source>
        <dbReference type="ARBA" id="ARBA00023136"/>
    </source>
</evidence>
<keyword evidence="4 5" id="KW-0472">Membrane</keyword>
<feature type="transmembrane region" description="Helical" evidence="5">
    <location>
        <begin position="50"/>
        <end position="71"/>
    </location>
</feature>
<evidence type="ECO:0000256" key="5">
    <source>
        <dbReference type="SAM" id="Phobius"/>
    </source>
</evidence>
<dbReference type="Pfam" id="PF00092">
    <property type="entry name" value="VWA"/>
    <property type="match status" value="1"/>
</dbReference>
<accession>A0A8J6MZE2</accession>
<dbReference type="PANTHER" id="PTHR22550:SF5">
    <property type="entry name" value="LEUCINE ZIPPER PROTEIN 4"/>
    <property type="match status" value="1"/>
</dbReference>
<dbReference type="PRINTS" id="PR00453">
    <property type="entry name" value="VWFADOMAIN"/>
</dbReference>
<sequence>MMFRFAYPVVLLLLPVVTGWFLFALWRKPSGITYSMTSKMASLAGGGNRILARLPMILRGCTLVLLVLAAARPQLYNVSRDVRSPGVDIILCLDTSESMQALDFKLDNEPVTRLTAVKKVVNDFIKKRDTDRIGLVVFGEEAFTQSPLTVDKGLLLGLVDKMEIGMAGDRTAMGSAIAIGGKRLKDLKAKSKILVLLTDGRNNAGEITPLAAAEAVRALGVKIYTIGVGGKGPAPFRIKTFLGTRLVHQQVNLDEKTLMKVAETGGGEYFRASDSRELSEIYDLIDRAEKTEVKVKEFFHFKELYYYFLVPALILFGLEILLKTWILRVIP</sequence>
<name>A0A8J6MZE2_9DELT</name>
<feature type="domain" description="VWFA" evidence="6">
    <location>
        <begin position="88"/>
        <end position="285"/>
    </location>
</feature>
<dbReference type="SUPFAM" id="SSF53300">
    <property type="entry name" value="vWA-like"/>
    <property type="match status" value="1"/>
</dbReference>
<keyword evidence="1" id="KW-1003">Cell membrane</keyword>
<gene>
    <name evidence="7" type="ORF">H8E19_07190</name>
</gene>
<feature type="transmembrane region" description="Helical" evidence="5">
    <location>
        <begin position="304"/>
        <end position="326"/>
    </location>
</feature>
<evidence type="ECO:0000256" key="1">
    <source>
        <dbReference type="ARBA" id="ARBA00022475"/>
    </source>
</evidence>
<keyword evidence="2 5" id="KW-0812">Transmembrane</keyword>
<proteinExistence type="predicted"/>
<dbReference type="InterPro" id="IPR050768">
    <property type="entry name" value="UPF0353/GerABKA_families"/>
</dbReference>
<organism evidence="7 8">
    <name type="scientific">Candidatus Desulfacyla euxinica</name>
    <dbReference type="NCBI Taxonomy" id="2841693"/>
    <lineage>
        <taxon>Bacteria</taxon>
        <taxon>Deltaproteobacteria</taxon>
        <taxon>Candidatus Desulfacyla</taxon>
    </lineage>
</organism>
<dbReference type="AlphaFoldDB" id="A0A8J6MZE2"/>
<dbReference type="Gene3D" id="3.40.50.410">
    <property type="entry name" value="von Willebrand factor, type A domain"/>
    <property type="match status" value="1"/>
</dbReference>
<dbReference type="PANTHER" id="PTHR22550">
    <property type="entry name" value="SPORE GERMINATION PROTEIN"/>
    <property type="match status" value="1"/>
</dbReference>
<dbReference type="SMART" id="SM00327">
    <property type="entry name" value="VWA"/>
    <property type="match status" value="1"/>
</dbReference>
<comment type="caution">
    <text evidence="7">The sequence shown here is derived from an EMBL/GenBank/DDBJ whole genome shotgun (WGS) entry which is preliminary data.</text>
</comment>
<dbReference type="PROSITE" id="PS50234">
    <property type="entry name" value="VWFA"/>
    <property type="match status" value="1"/>
</dbReference>
<dbReference type="InterPro" id="IPR036465">
    <property type="entry name" value="vWFA_dom_sf"/>
</dbReference>
<keyword evidence="3 5" id="KW-1133">Transmembrane helix</keyword>
<dbReference type="Proteomes" id="UP000650524">
    <property type="component" value="Unassembled WGS sequence"/>
</dbReference>
<feature type="transmembrane region" description="Helical" evidence="5">
    <location>
        <begin position="5"/>
        <end position="26"/>
    </location>
</feature>
<evidence type="ECO:0000256" key="2">
    <source>
        <dbReference type="ARBA" id="ARBA00022692"/>
    </source>
</evidence>
<evidence type="ECO:0000313" key="8">
    <source>
        <dbReference type="Proteomes" id="UP000650524"/>
    </source>
</evidence>
<evidence type="ECO:0000313" key="7">
    <source>
        <dbReference type="EMBL" id="MBC8177176.1"/>
    </source>
</evidence>
<dbReference type="EMBL" id="JACNJD010000194">
    <property type="protein sequence ID" value="MBC8177176.1"/>
    <property type="molecule type" value="Genomic_DNA"/>
</dbReference>
<evidence type="ECO:0000256" key="3">
    <source>
        <dbReference type="ARBA" id="ARBA00022989"/>
    </source>
</evidence>
<dbReference type="InterPro" id="IPR002035">
    <property type="entry name" value="VWF_A"/>
</dbReference>
<reference evidence="7 8" key="1">
    <citation type="submission" date="2020-08" db="EMBL/GenBank/DDBJ databases">
        <title>Bridging the membrane lipid divide: bacteria of the FCB group superphylum have the potential to synthesize archaeal ether lipids.</title>
        <authorList>
            <person name="Villanueva L."/>
            <person name="Von Meijenfeldt F.A.B."/>
            <person name="Westbye A.B."/>
            <person name="Yadav S."/>
            <person name="Hopmans E.C."/>
            <person name="Dutilh B.E."/>
            <person name="Sinninghe Damste J.S."/>
        </authorList>
    </citation>
    <scope>NUCLEOTIDE SEQUENCE [LARGE SCALE GENOMIC DNA]</scope>
    <source>
        <strain evidence="7">NIOZ-UU27</strain>
    </source>
</reference>
<evidence type="ECO:0000259" key="6">
    <source>
        <dbReference type="PROSITE" id="PS50234"/>
    </source>
</evidence>
<protein>
    <submittedName>
        <fullName evidence="7">VWA domain-containing protein</fullName>
    </submittedName>
</protein>